<comment type="caution">
    <text evidence="1">The sequence shown here is derived from an EMBL/GenBank/DDBJ whole genome shotgun (WGS) entry which is preliminary data.</text>
</comment>
<keyword evidence="2" id="KW-1185">Reference proteome</keyword>
<organism evidence="1 2">
    <name type="scientific">Floricoccus tropicus</name>
    <dbReference type="NCBI Taxonomy" id="1859473"/>
    <lineage>
        <taxon>Bacteria</taxon>
        <taxon>Bacillati</taxon>
        <taxon>Bacillota</taxon>
        <taxon>Bacilli</taxon>
        <taxon>Lactobacillales</taxon>
        <taxon>Streptococcaceae</taxon>
        <taxon>Floricoccus</taxon>
    </lineage>
</organism>
<dbReference type="OrthoDB" id="5114842at2"/>
<gene>
    <name evidence="1" type="ORF">BG261_05485</name>
</gene>
<dbReference type="Proteomes" id="UP000178622">
    <property type="component" value="Unassembled WGS sequence"/>
</dbReference>
<dbReference type="RefSeq" id="WP_070792775.1">
    <property type="nucleotide sequence ID" value="NZ_MKIR01000023.1"/>
</dbReference>
<dbReference type="STRING" id="1859473.BG261_05485"/>
<dbReference type="EMBL" id="MKIR01000023">
    <property type="protein sequence ID" value="OFI48842.1"/>
    <property type="molecule type" value="Genomic_DNA"/>
</dbReference>
<dbReference type="InterPro" id="IPR008822">
    <property type="entry name" value="Endonuclease_RusA-like"/>
</dbReference>
<proteinExistence type="predicted"/>
<protein>
    <recommendedName>
        <fullName evidence="3">Holliday junction resolvase</fullName>
    </recommendedName>
</protein>
<dbReference type="Pfam" id="PF05866">
    <property type="entry name" value="RusA"/>
    <property type="match status" value="1"/>
</dbReference>
<dbReference type="GO" id="GO:0006281">
    <property type="term" value="P:DNA repair"/>
    <property type="evidence" value="ECO:0007669"/>
    <property type="project" value="InterPro"/>
</dbReference>
<dbReference type="SUPFAM" id="SSF103084">
    <property type="entry name" value="Holliday junction resolvase RusA"/>
    <property type="match status" value="1"/>
</dbReference>
<evidence type="ECO:0000313" key="2">
    <source>
        <dbReference type="Proteomes" id="UP000178622"/>
    </source>
</evidence>
<reference evidence="2" key="1">
    <citation type="submission" date="2016-09" db="EMBL/GenBank/DDBJ databases">
        <title>Draft genome sequence of a novel species of the family Streptococcaceae isolated from flowers.</title>
        <authorList>
            <person name="Chuah L.-O."/>
            <person name="Yap K.-P."/>
            <person name="Thong K.L."/>
            <person name="Liong M.T."/>
            <person name="Ahmad R."/>
            <person name="Rusul G."/>
        </authorList>
    </citation>
    <scope>NUCLEOTIDE SEQUENCE [LARGE SCALE GENOMIC DNA]</scope>
    <source>
        <strain evidence="2">DF1</strain>
    </source>
</reference>
<dbReference type="Gene3D" id="3.30.1330.70">
    <property type="entry name" value="Holliday junction resolvase RusA"/>
    <property type="match status" value="1"/>
</dbReference>
<evidence type="ECO:0000313" key="1">
    <source>
        <dbReference type="EMBL" id="OFI48842.1"/>
    </source>
</evidence>
<dbReference type="GO" id="GO:0006310">
    <property type="term" value="P:DNA recombination"/>
    <property type="evidence" value="ECO:0007669"/>
    <property type="project" value="InterPro"/>
</dbReference>
<sequence length="148" mass="17334">MKITLDIKPKPQSRPRFTRQGRAYEETDMTKWKEYVAYLLRSERLEKIESGPVYIGISFFIWPPLAISKLKTKNPVPNEILETYYVDKRPDLDNYVKAIQDACNEILFKDDGQIAASSSEKLYSLNPRIEIELYKLPKFKQKQAKLSN</sequence>
<evidence type="ECO:0008006" key="3">
    <source>
        <dbReference type="Google" id="ProtNLM"/>
    </source>
</evidence>
<name>A0A1E8GKR4_9LACT</name>
<accession>A0A1E8GKR4</accession>
<dbReference type="InterPro" id="IPR036614">
    <property type="entry name" value="RusA-like_sf"/>
</dbReference>
<dbReference type="AlphaFoldDB" id="A0A1E8GKR4"/>
<dbReference type="GO" id="GO:0000287">
    <property type="term" value="F:magnesium ion binding"/>
    <property type="evidence" value="ECO:0007669"/>
    <property type="project" value="InterPro"/>
</dbReference>